<keyword evidence="2" id="KW-0732">Signal</keyword>
<feature type="domain" description="Alginate lyase 2" evidence="4">
    <location>
        <begin position="181"/>
        <end position="365"/>
    </location>
</feature>
<evidence type="ECO:0000259" key="3">
    <source>
        <dbReference type="Pfam" id="PF02018"/>
    </source>
</evidence>
<comment type="caution">
    <text evidence="5">The sequence shown here is derived from an EMBL/GenBank/DDBJ whole genome shotgun (WGS) entry which is preliminary data.</text>
</comment>
<proteinExistence type="predicted"/>
<dbReference type="InterPro" id="IPR014895">
    <property type="entry name" value="Alginate_lyase_2"/>
</dbReference>
<evidence type="ECO:0000256" key="1">
    <source>
        <dbReference type="ARBA" id="ARBA00022801"/>
    </source>
</evidence>
<keyword evidence="5" id="KW-0456">Lyase</keyword>
<keyword evidence="1" id="KW-0378">Hydrolase</keyword>
<reference evidence="5" key="1">
    <citation type="submission" date="2023-07" db="EMBL/GenBank/DDBJ databases">
        <title>Genome content predicts the carbon catabolic preferences of heterotrophic bacteria.</title>
        <authorList>
            <person name="Gralka M."/>
        </authorList>
    </citation>
    <scope>NUCLEOTIDE SEQUENCE</scope>
    <source>
        <strain evidence="5">4G09</strain>
    </source>
</reference>
<dbReference type="InterPro" id="IPR008979">
    <property type="entry name" value="Galactose-bd-like_sf"/>
</dbReference>
<protein>
    <submittedName>
        <fullName evidence="5">Polysaccharide lyase family 7 protein</fullName>
    </submittedName>
</protein>
<dbReference type="SUPFAM" id="SSF49785">
    <property type="entry name" value="Galactose-binding domain-like"/>
    <property type="match status" value="1"/>
</dbReference>
<sequence length="381" mass="42111">MINKKSLILLTALCSLPVGFTQAATINNAGFENGWADWVEKEPAAISGVKYRGSSSLKIQGKPGRVHQLINVNKNTEYTLTAYVKGKGQIGINDKNGLFKSKKFDVRNWTKVSKTFTTKNRNTLQVFAKHNNSLGNVYFDDFSLTAKGGGNDNGSNIPSVITNGQLFDLEGNNPNPLVNSRTLVFVPLQTKHTTSNGGGWRHEYKIKPSERKRMYSTTESFSAKYKVEMSDGAKTIIAQHHGSDTSTLMKVYIADSNESNLIDSRRDNGVFDVYARLRGCNDSKETVFPLGTIRSGESFTLTMENNLGTVKVKAFNRTAELKVKDDNSAYFKFGNYLQSQDSRGNDCGSRGDSESFADCFDDLGITKSKITLTDVSYTSNH</sequence>
<dbReference type="Pfam" id="PF02018">
    <property type="entry name" value="CBM_4_9"/>
    <property type="match status" value="1"/>
</dbReference>
<feature type="signal peptide" evidence="2">
    <location>
        <begin position="1"/>
        <end position="23"/>
    </location>
</feature>
<dbReference type="Pfam" id="PF08787">
    <property type="entry name" value="Alginate_lyase2"/>
    <property type="match status" value="1"/>
</dbReference>
<dbReference type="Gene3D" id="2.60.120.260">
    <property type="entry name" value="Galactose-binding domain-like"/>
    <property type="match status" value="1"/>
</dbReference>
<dbReference type="InterPro" id="IPR013320">
    <property type="entry name" value="ConA-like_dom_sf"/>
</dbReference>
<dbReference type="Proteomes" id="UP001177212">
    <property type="component" value="Unassembled WGS sequence"/>
</dbReference>
<evidence type="ECO:0000313" key="5">
    <source>
        <dbReference type="EMBL" id="MDP2563810.1"/>
    </source>
</evidence>
<evidence type="ECO:0000259" key="4">
    <source>
        <dbReference type="Pfam" id="PF08787"/>
    </source>
</evidence>
<organism evidence="5 6">
    <name type="scientific">Pseudoalteromonas marina</name>
    <dbReference type="NCBI Taxonomy" id="267375"/>
    <lineage>
        <taxon>Bacteria</taxon>
        <taxon>Pseudomonadati</taxon>
        <taxon>Pseudomonadota</taxon>
        <taxon>Gammaproteobacteria</taxon>
        <taxon>Alteromonadales</taxon>
        <taxon>Pseudoalteromonadaceae</taxon>
        <taxon>Pseudoalteromonas</taxon>
    </lineage>
</organism>
<dbReference type="EMBL" id="JAUYVT010000002">
    <property type="protein sequence ID" value="MDP2563810.1"/>
    <property type="molecule type" value="Genomic_DNA"/>
</dbReference>
<feature type="chain" id="PRO_5045409166" evidence="2">
    <location>
        <begin position="24"/>
        <end position="381"/>
    </location>
</feature>
<dbReference type="SUPFAM" id="SSF49899">
    <property type="entry name" value="Concanavalin A-like lectins/glucanases"/>
    <property type="match status" value="1"/>
</dbReference>
<dbReference type="InterPro" id="IPR003305">
    <property type="entry name" value="CenC_carb-bd"/>
</dbReference>
<dbReference type="GO" id="GO:0016829">
    <property type="term" value="F:lyase activity"/>
    <property type="evidence" value="ECO:0007669"/>
    <property type="project" value="UniProtKB-KW"/>
</dbReference>
<name>A0ABT9FAY2_9GAMM</name>
<evidence type="ECO:0000313" key="6">
    <source>
        <dbReference type="Proteomes" id="UP001177212"/>
    </source>
</evidence>
<feature type="domain" description="CBM-cenC" evidence="3">
    <location>
        <begin position="24"/>
        <end position="125"/>
    </location>
</feature>
<gene>
    <name evidence="5" type="ORF">Q8W34_04155</name>
</gene>
<evidence type="ECO:0000256" key="2">
    <source>
        <dbReference type="SAM" id="SignalP"/>
    </source>
</evidence>
<keyword evidence="6" id="KW-1185">Reference proteome</keyword>
<accession>A0ABT9FAY2</accession>
<dbReference type="RefSeq" id="WP_305471317.1">
    <property type="nucleotide sequence ID" value="NZ_JAUYVT010000002.1"/>
</dbReference>
<dbReference type="Gene3D" id="2.60.120.200">
    <property type="match status" value="1"/>
</dbReference>